<dbReference type="AlphaFoldDB" id="A0A4U3M850"/>
<keyword evidence="1" id="KW-0472">Membrane</keyword>
<dbReference type="Proteomes" id="UP000305511">
    <property type="component" value="Unassembled WGS sequence"/>
</dbReference>
<accession>A0A4U3M850</accession>
<gene>
    <name evidence="2" type="ORF">EY666_09780</name>
</gene>
<evidence type="ECO:0000313" key="2">
    <source>
        <dbReference type="EMBL" id="TKK84720.1"/>
    </source>
</evidence>
<evidence type="ECO:0000313" key="3">
    <source>
        <dbReference type="Proteomes" id="UP000305511"/>
    </source>
</evidence>
<feature type="transmembrane region" description="Helical" evidence="1">
    <location>
        <begin position="41"/>
        <end position="62"/>
    </location>
</feature>
<reference evidence="2 3" key="1">
    <citation type="submission" date="2019-02" db="EMBL/GenBank/DDBJ databases">
        <title>Bacteria dissemination in different level of health care in South Africa: the effectiveness of infections prevention and control.</title>
        <authorList>
            <person name="Shobo C."/>
            <person name="Amoako D.G."/>
            <person name="Allam M."/>
            <person name="Ismail A."/>
            <person name="Bester L.A."/>
            <person name="Essack S.Y."/>
        </authorList>
    </citation>
    <scope>NUCLEOTIDE SEQUENCE [LARGE SCALE GENOMIC DNA]</scope>
    <source>
        <strain evidence="2 3">2SIL2</strain>
    </source>
</reference>
<keyword evidence="1" id="KW-0812">Transmembrane</keyword>
<comment type="caution">
    <text evidence="2">The sequence shown here is derived from an EMBL/GenBank/DDBJ whole genome shotgun (WGS) entry which is preliminary data.</text>
</comment>
<evidence type="ECO:0000256" key="1">
    <source>
        <dbReference type="SAM" id="Phobius"/>
    </source>
</evidence>
<proteinExistence type="predicted"/>
<protein>
    <submittedName>
        <fullName evidence="2">Uncharacterized protein</fullName>
    </submittedName>
</protein>
<name>A0A4U3M850_ENTFL</name>
<sequence>MLHANATKSRGLLVFVFLRLNGIVNLDIAGVGLHHSCTHPSFVQGAIVRLTLSIFTFASLYFRHSDRFF</sequence>
<dbReference type="EMBL" id="SIYF01000230">
    <property type="protein sequence ID" value="TKK84720.1"/>
    <property type="molecule type" value="Genomic_DNA"/>
</dbReference>
<organism evidence="2 3">
    <name type="scientific">Enterococcus faecalis</name>
    <name type="common">Streptococcus faecalis</name>
    <dbReference type="NCBI Taxonomy" id="1351"/>
    <lineage>
        <taxon>Bacteria</taxon>
        <taxon>Bacillati</taxon>
        <taxon>Bacillota</taxon>
        <taxon>Bacilli</taxon>
        <taxon>Lactobacillales</taxon>
        <taxon>Enterococcaceae</taxon>
        <taxon>Enterococcus</taxon>
    </lineage>
</organism>
<keyword evidence="1" id="KW-1133">Transmembrane helix</keyword>
<feature type="transmembrane region" description="Helical" evidence="1">
    <location>
        <begin position="12"/>
        <end position="35"/>
    </location>
</feature>